<evidence type="ECO:0000313" key="1">
    <source>
        <dbReference type="EMBL" id="PVD39039.1"/>
    </source>
</evidence>
<accession>A0A2T7Q045</accession>
<dbReference type="AlphaFoldDB" id="A0A2T7Q045"/>
<name>A0A2T7Q045_POMCA</name>
<protein>
    <submittedName>
        <fullName evidence="1">Uncharacterized protein</fullName>
    </submittedName>
</protein>
<comment type="caution">
    <text evidence="1">The sequence shown here is derived from an EMBL/GenBank/DDBJ whole genome shotgun (WGS) entry which is preliminary data.</text>
</comment>
<dbReference type="EMBL" id="PZQS01000001">
    <property type="protein sequence ID" value="PVD39039.1"/>
    <property type="molecule type" value="Genomic_DNA"/>
</dbReference>
<evidence type="ECO:0000313" key="2">
    <source>
        <dbReference type="Proteomes" id="UP000245119"/>
    </source>
</evidence>
<keyword evidence="2" id="KW-1185">Reference proteome</keyword>
<gene>
    <name evidence="1" type="ORF">C0Q70_01666</name>
</gene>
<sequence>MKQLGPLNIITEDSMDSIQLRHDNRRDLTLLLRQVEWSKPRGAWGGDAAEECCNKAAAVRQTSRLLVHGGEITGTACDIFISDAVSIDRKSSAAERTWHISLRSSAGSTSATLHGRCRSCFQQE</sequence>
<dbReference type="Proteomes" id="UP000245119">
    <property type="component" value="Linkage Group LG1"/>
</dbReference>
<proteinExistence type="predicted"/>
<reference evidence="1 2" key="1">
    <citation type="submission" date="2018-04" db="EMBL/GenBank/DDBJ databases">
        <title>The genome of golden apple snail Pomacea canaliculata provides insight into stress tolerance and invasive adaptation.</title>
        <authorList>
            <person name="Liu C."/>
            <person name="Liu B."/>
            <person name="Ren Y."/>
            <person name="Zhang Y."/>
            <person name="Wang H."/>
            <person name="Li S."/>
            <person name="Jiang F."/>
            <person name="Yin L."/>
            <person name="Zhang G."/>
            <person name="Qian W."/>
            <person name="Fan W."/>
        </authorList>
    </citation>
    <scope>NUCLEOTIDE SEQUENCE [LARGE SCALE GENOMIC DNA]</scope>
    <source>
        <strain evidence="1">SZHN2017</strain>
        <tissue evidence="1">Muscle</tissue>
    </source>
</reference>
<organism evidence="1 2">
    <name type="scientific">Pomacea canaliculata</name>
    <name type="common">Golden apple snail</name>
    <dbReference type="NCBI Taxonomy" id="400727"/>
    <lineage>
        <taxon>Eukaryota</taxon>
        <taxon>Metazoa</taxon>
        <taxon>Spiralia</taxon>
        <taxon>Lophotrochozoa</taxon>
        <taxon>Mollusca</taxon>
        <taxon>Gastropoda</taxon>
        <taxon>Caenogastropoda</taxon>
        <taxon>Architaenioglossa</taxon>
        <taxon>Ampullarioidea</taxon>
        <taxon>Ampullariidae</taxon>
        <taxon>Pomacea</taxon>
    </lineage>
</organism>